<evidence type="ECO:0000313" key="3">
    <source>
        <dbReference type="Proteomes" id="UP001642409"/>
    </source>
</evidence>
<accession>A0ABP1GGT2</accession>
<evidence type="ECO:0000313" key="2">
    <source>
        <dbReference type="EMBL" id="CAL5971335.1"/>
    </source>
</evidence>
<organism evidence="2 3">
    <name type="scientific">Hexamita inflata</name>
    <dbReference type="NCBI Taxonomy" id="28002"/>
    <lineage>
        <taxon>Eukaryota</taxon>
        <taxon>Metamonada</taxon>
        <taxon>Diplomonadida</taxon>
        <taxon>Hexamitidae</taxon>
        <taxon>Hexamitinae</taxon>
        <taxon>Hexamita</taxon>
    </lineage>
</organism>
<gene>
    <name evidence="1" type="ORF">HINF_LOCUS1273</name>
    <name evidence="2" type="ORF">HINF_LOCUS1275</name>
</gene>
<dbReference type="Proteomes" id="UP001642409">
    <property type="component" value="Unassembled WGS sequence"/>
</dbReference>
<evidence type="ECO:0000313" key="1">
    <source>
        <dbReference type="EMBL" id="CAL5971333.1"/>
    </source>
</evidence>
<dbReference type="EMBL" id="CAXDID020000002">
    <property type="protein sequence ID" value="CAL5971333.1"/>
    <property type="molecule type" value="Genomic_DNA"/>
</dbReference>
<proteinExistence type="predicted"/>
<name>A0ABP1GGT2_9EUKA</name>
<sequence>MNCKLANSSVSLEMFLEMASILLKEPDVLEIPQLISVLPNGSRKFFWVQMSYYLNAAVPDLKRFFEQNIMYTIKESASEPSGRELSSITCISVPQEFEDELDCLMDFYNQ</sequence>
<keyword evidence="3" id="KW-1185">Reference proteome</keyword>
<reference evidence="2 3" key="1">
    <citation type="submission" date="2024-07" db="EMBL/GenBank/DDBJ databases">
        <authorList>
            <person name="Akdeniz Z."/>
        </authorList>
    </citation>
    <scope>NUCLEOTIDE SEQUENCE [LARGE SCALE GENOMIC DNA]</scope>
</reference>
<protein>
    <submittedName>
        <fullName evidence="2">Hypothetical_protein</fullName>
    </submittedName>
</protein>
<comment type="caution">
    <text evidence="2">The sequence shown here is derived from an EMBL/GenBank/DDBJ whole genome shotgun (WGS) entry which is preliminary data.</text>
</comment>
<dbReference type="EMBL" id="CAXDID020000002">
    <property type="protein sequence ID" value="CAL5971335.1"/>
    <property type="molecule type" value="Genomic_DNA"/>
</dbReference>